<keyword evidence="3" id="KW-1185">Reference proteome</keyword>
<evidence type="ECO:0000313" key="2">
    <source>
        <dbReference type="EMBL" id="NYE18808.1"/>
    </source>
</evidence>
<dbReference type="PANTHER" id="PTHR43433">
    <property type="entry name" value="HYDROLASE, ALPHA/BETA FOLD FAMILY PROTEIN"/>
    <property type="match status" value="1"/>
</dbReference>
<dbReference type="InterPro" id="IPR050471">
    <property type="entry name" value="AB_hydrolase"/>
</dbReference>
<gene>
    <name evidence="2" type="ORF">BJ991_000836</name>
</gene>
<evidence type="ECO:0000259" key="1">
    <source>
        <dbReference type="Pfam" id="PF00561"/>
    </source>
</evidence>
<reference evidence="2 3" key="1">
    <citation type="submission" date="2020-07" db="EMBL/GenBank/DDBJ databases">
        <title>Sequencing the genomes of 1000 actinobacteria strains.</title>
        <authorList>
            <person name="Klenk H.-P."/>
        </authorList>
    </citation>
    <scope>NUCLEOTIDE SEQUENCE [LARGE SCALE GENOMIC DNA]</scope>
    <source>
        <strain evidence="2 3">DSM 24662</strain>
    </source>
</reference>
<proteinExistence type="predicted"/>
<accession>A0A7Y9GLN9</accession>
<dbReference type="Gene3D" id="3.40.50.1820">
    <property type="entry name" value="alpha/beta hydrolase"/>
    <property type="match status" value="1"/>
</dbReference>
<name>A0A7Y9GLN9_9MICO</name>
<dbReference type="EMBL" id="JACCBV010000001">
    <property type="protein sequence ID" value="NYE18808.1"/>
    <property type="molecule type" value="Genomic_DNA"/>
</dbReference>
<dbReference type="GO" id="GO:0046503">
    <property type="term" value="P:glycerolipid catabolic process"/>
    <property type="evidence" value="ECO:0007669"/>
    <property type="project" value="TreeGrafter"/>
</dbReference>
<evidence type="ECO:0000313" key="3">
    <source>
        <dbReference type="Proteomes" id="UP000576969"/>
    </source>
</evidence>
<dbReference type="SUPFAM" id="SSF53474">
    <property type="entry name" value="alpha/beta-Hydrolases"/>
    <property type="match status" value="1"/>
</dbReference>
<dbReference type="PANTHER" id="PTHR43433:SF5">
    <property type="entry name" value="AB HYDROLASE-1 DOMAIN-CONTAINING PROTEIN"/>
    <property type="match status" value="1"/>
</dbReference>
<feature type="domain" description="AB hydrolase-1" evidence="1">
    <location>
        <begin position="24"/>
        <end position="247"/>
    </location>
</feature>
<comment type="caution">
    <text evidence="2">The sequence shown here is derived from an EMBL/GenBank/DDBJ whole genome shotgun (WGS) entry which is preliminary data.</text>
</comment>
<dbReference type="GO" id="GO:0004806">
    <property type="term" value="F:triacylglycerol lipase activity"/>
    <property type="evidence" value="ECO:0007669"/>
    <property type="project" value="TreeGrafter"/>
</dbReference>
<dbReference type="InterPro" id="IPR029058">
    <property type="entry name" value="AB_hydrolase_fold"/>
</dbReference>
<organism evidence="2 3">
    <name type="scientific">Microbacterium immunditiarum</name>
    <dbReference type="NCBI Taxonomy" id="337480"/>
    <lineage>
        <taxon>Bacteria</taxon>
        <taxon>Bacillati</taxon>
        <taxon>Actinomycetota</taxon>
        <taxon>Actinomycetes</taxon>
        <taxon>Micrococcales</taxon>
        <taxon>Microbacteriaceae</taxon>
        <taxon>Microbacterium</taxon>
    </lineage>
</organism>
<dbReference type="RefSeq" id="WP_179487728.1">
    <property type="nucleotide sequence ID" value="NZ_JACCBV010000001.1"/>
</dbReference>
<dbReference type="InterPro" id="IPR000073">
    <property type="entry name" value="AB_hydrolase_1"/>
</dbReference>
<sequence length="268" mass="29090">MSATITRVDLPSTRTEIYRKGDGPTLLLIQGGGTGKRAWYPIIDRLADRVNCVAFDNRGVGHGADIGDSLTIHDLAGDAAELIEWLGEGPVHVAGVSLGGMIAMRLASERPDLVKSLTLHSTSAQRNGRGQDAADFRMRILDLELPVDMLRRYVALWSEGSAGLTWDIPEDVVNTERFDPHNYRMQLGAVRGHHMSAEELGRITSPTLITVGSDDILTTPEDAKHLWRSIPDARLVTVEGGGHGYYIADPDLVALLQAGWVAQHSKAG</sequence>
<dbReference type="Proteomes" id="UP000576969">
    <property type="component" value="Unassembled WGS sequence"/>
</dbReference>
<dbReference type="Pfam" id="PF00561">
    <property type="entry name" value="Abhydrolase_1"/>
    <property type="match status" value="1"/>
</dbReference>
<protein>
    <submittedName>
        <fullName evidence="2">Pimeloyl-ACP methyl ester carboxylesterase</fullName>
    </submittedName>
</protein>
<dbReference type="AlphaFoldDB" id="A0A7Y9GLN9"/>